<evidence type="ECO:0000256" key="1">
    <source>
        <dbReference type="ARBA" id="ARBA00004496"/>
    </source>
</evidence>
<proteinExistence type="inferred from homology"/>
<feature type="domain" description="ABC transporter" evidence="17">
    <location>
        <begin position="435"/>
        <end position="652"/>
    </location>
</feature>
<organism evidence="18 19">
    <name type="scientific">Stachybotrys elegans</name>
    <dbReference type="NCBI Taxonomy" id="80388"/>
    <lineage>
        <taxon>Eukaryota</taxon>
        <taxon>Fungi</taxon>
        <taxon>Dikarya</taxon>
        <taxon>Ascomycota</taxon>
        <taxon>Pezizomycotina</taxon>
        <taxon>Sordariomycetes</taxon>
        <taxon>Hypocreomycetidae</taxon>
        <taxon>Hypocreales</taxon>
        <taxon>Stachybotryaceae</taxon>
        <taxon>Stachybotrys</taxon>
    </lineage>
</organism>
<comment type="catalytic activity">
    <reaction evidence="12">
        <text>ATP + H2O = ADP + phosphate + H(+)</text>
        <dbReference type="Rhea" id="RHEA:13065"/>
        <dbReference type="ChEBI" id="CHEBI:15377"/>
        <dbReference type="ChEBI" id="CHEBI:15378"/>
        <dbReference type="ChEBI" id="CHEBI:30616"/>
        <dbReference type="ChEBI" id="CHEBI:43474"/>
        <dbReference type="ChEBI" id="CHEBI:456216"/>
    </reaction>
</comment>
<evidence type="ECO:0000256" key="5">
    <source>
        <dbReference type="ARBA" id="ARBA00022737"/>
    </source>
</evidence>
<dbReference type="PROSITE" id="PS50893">
    <property type="entry name" value="ABC_TRANSPORTER_2"/>
    <property type="match status" value="2"/>
</dbReference>
<dbReference type="Gene3D" id="1.20.1390.20">
    <property type="match status" value="1"/>
</dbReference>
<feature type="region of interest" description="Disordered" evidence="16">
    <location>
        <begin position="986"/>
        <end position="1014"/>
    </location>
</feature>
<dbReference type="CDD" id="cd18626">
    <property type="entry name" value="CD_eEF3"/>
    <property type="match status" value="1"/>
</dbReference>
<dbReference type="InterPro" id="IPR003439">
    <property type="entry name" value="ABC_transporter-like_ATP-bd"/>
</dbReference>
<feature type="region of interest" description="Disordered" evidence="16">
    <location>
        <begin position="1028"/>
        <end position="1055"/>
    </location>
</feature>
<dbReference type="InterPro" id="IPR016024">
    <property type="entry name" value="ARM-type_fold"/>
</dbReference>
<name>A0A8K0T1B0_9HYPO</name>
<evidence type="ECO:0000313" key="19">
    <source>
        <dbReference type="Proteomes" id="UP000813444"/>
    </source>
</evidence>
<evidence type="ECO:0000256" key="14">
    <source>
        <dbReference type="ARBA" id="ARBA00050045"/>
    </source>
</evidence>
<dbReference type="Pfam" id="PF24987">
    <property type="entry name" value="HEAT_EF3_N"/>
    <property type="match status" value="1"/>
</dbReference>
<dbReference type="InterPro" id="IPR017871">
    <property type="entry name" value="ABC_transporter-like_CS"/>
</dbReference>
<dbReference type="GO" id="GO:0005737">
    <property type="term" value="C:cytoplasm"/>
    <property type="evidence" value="ECO:0007669"/>
    <property type="project" value="UniProtKB-SubCell"/>
</dbReference>
<dbReference type="InterPro" id="IPR003593">
    <property type="entry name" value="AAA+_ATPase"/>
</dbReference>
<dbReference type="PANTHER" id="PTHR19211:SF5">
    <property type="entry name" value="ELONGATION FACTOR 3A-RELATED"/>
    <property type="match status" value="1"/>
</dbReference>
<evidence type="ECO:0000256" key="2">
    <source>
        <dbReference type="ARBA" id="ARBA00004815"/>
    </source>
</evidence>
<dbReference type="Gene3D" id="1.25.10.10">
    <property type="entry name" value="Leucine-rich Repeat Variant"/>
    <property type="match status" value="1"/>
</dbReference>
<keyword evidence="11" id="KW-0648">Protein biosynthesis</keyword>
<sequence length="1055" mass="117288">MPAENAQSIKVLDELFQKLTVSKEAADIKESANELASFINGRIEDQDVPTKIVEGLKKQLSNKKDAQAREKACTAIAAIASYSDVSASVEPYLVVLLPSVLAAVGDKITAVKEAAQAAVSAIAGAINGNAIKAALPHIMESIRSAQKWPEKMAALDFIDAVVKTSPAHLSYRVPELIPVISEAMWDTKKEVKERAYKTMETLCSLIVNRDIERFIPELIKCIAKPENVPETVHLLGATTFVTEVQEPTLALMVPLLDRGLAERETAIKRKSAVIVDNMCKLVDDPNIVAPFLPKMMPGLQKNYDNLADPEAREKTKQALDTLNRVGDIKDGVIPEARNDGDLKIVLGKLTNVLKPKYANYVEKMGPVVEYIAAIAGQIIDEKESEPTVWVENIKPYIAVITGIDNAEAMVETLRKEASPGAAADRETEPDEEEGEDLCNCTFSLAYGAKILLNQTHLRLKRGQRYGLCGPNGSGKSTLMRAINNEQVEGFPKQSEVKTVFVEHDLDSADTEMTTIDWTMKKLEEAGVEVSQADVETRLNEFGFTEQMVKGEISALSGGWKMKLALCRAVFEAPDILLLDEPTNHLDVKNVKWLEDYLINSPCTSIIVSHDSSFLDNVCQHIVHYERFKLKRYRGNLKEFVKRVPSAKSYYELGASEMEFSFPEPGFLEGVKTKAKAILRATKMSFQYPGTSKPQISDISFQCSLGSRIAVIGPNGAGKSTLINVLCGELIPTAGEIYQHENIRIAYIKQHAFAHIDNHLDSTPSEYIQWRFQTGEDRETMDRANKIITEADEKAMDKIFKIEGTQRRVIGINARRKFKNSYEYECSFALGENVGMKNERWVPMMSADNAWLPRNELLASHQKMVADVDMKEALASGQFRPLVRKEIESHCANFGLDAELVSHSRMRGLSGGQRVKTVLAACSWQRPHLIVLDEPTNYLDRDSLGALSKALKKFEGGVIIITHSAEFTKDLTEEVWAVMDGKMTPSGHNWVSGQGSGPRLKADGDDEEDKFDAMGNKIVTTKKKVKLSSSELRKKKKERMARRKRGEEVFSDEDDE</sequence>
<dbReference type="Pfam" id="PF00005">
    <property type="entry name" value="ABC_tran"/>
    <property type="match status" value="3"/>
</dbReference>
<evidence type="ECO:0000256" key="9">
    <source>
        <dbReference type="ARBA" id="ARBA00022840"/>
    </source>
</evidence>
<feature type="region of interest" description="Disordered" evidence="16">
    <location>
        <begin position="415"/>
        <end position="434"/>
    </location>
</feature>
<evidence type="ECO:0000256" key="11">
    <source>
        <dbReference type="ARBA" id="ARBA00022917"/>
    </source>
</evidence>
<gene>
    <name evidence="18" type="ORF">B0I35DRAFT_426704</name>
</gene>
<dbReference type="InterPro" id="IPR047038">
    <property type="entry name" value="eEF3_chromodomain-like_sf"/>
</dbReference>
<protein>
    <recommendedName>
        <fullName evidence="13">Elongation factor 3</fullName>
    </recommendedName>
    <alternativeName>
        <fullName evidence="14">Eukaryotic elongation factor 3</fullName>
    </alternativeName>
</protein>
<accession>A0A8K0T1B0</accession>
<evidence type="ECO:0000256" key="12">
    <source>
        <dbReference type="ARBA" id="ARBA00049360"/>
    </source>
</evidence>
<feature type="compositionally biased region" description="Basic residues" evidence="16">
    <location>
        <begin position="1032"/>
        <end position="1043"/>
    </location>
</feature>
<keyword evidence="8" id="KW-0378">Hydrolase</keyword>
<dbReference type="InterPro" id="IPR047036">
    <property type="entry name" value="EF3_4HB_sf"/>
</dbReference>
<dbReference type="PANTHER" id="PTHR19211">
    <property type="entry name" value="ATP-BINDING TRANSPORT PROTEIN-RELATED"/>
    <property type="match status" value="1"/>
</dbReference>
<dbReference type="InterPro" id="IPR040533">
    <property type="entry name" value="EF3_4HB"/>
</dbReference>
<dbReference type="GO" id="GO:0003723">
    <property type="term" value="F:RNA binding"/>
    <property type="evidence" value="ECO:0007669"/>
    <property type="project" value="UniProtKB-KW"/>
</dbReference>
<keyword evidence="10" id="KW-0694">RNA-binding</keyword>
<dbReference type="CDD" id="cd03221">
    <property type="entry name" value="ABCF_EF-3"/>
    <property type="match status" value="1"/>
</dbReference>
<dbReference type="OrthoDB" id="2110130at2759"/>
<dbReference type="GO" id="GO:0003746">
    <property type="term" value="F:translation elongation factor activity"/>
    <property type="evidence" value="ECO:0007669"/>
    <property type="project" value="UniProtKB-KW"/>
</dbReference>
<evidence type="ECO:0000256" key="6">
    <source>
        <dbReference type="ARBA" id="ARBA00022741"/>
    </source>
</evidence>
<dbReference type="Proteomes" id="UP000813444">
    <property type="component" value="Unassembled WGS sequence"/>
</dbReference>
<keyword evidence="19" id="KW-1185">Reference proteome</keyword>
<keyword evidence="4" id="KW-0963">Cytoplasm</keyword>
<dbReference type="EMBL" id="JAGPNK010000004">
    <property type="protein sequence ID" value="KAH7322903.1"/>
    <property type="molecule type" value="Genomic_DNA"/>
</dbReference>
<evidence type="ECO:0000256" key="3">
    <source>
        <dbReference type="ARBA" id="ARBA00011054"/>
    </source>
</evidence>
<evidence type="ECO:0000256" key="15">
    <source>
        <dbReference type="PROSITE-ProRule" id="PRU00103"/>
    </source>
</evidence>
<dbReference type="InterPro" id="IPR050611">
    <property type="entry name" value="ABCF"/>
</dbReference>
<keyword evidence="5" id="KW-0677">Repeat</keyword>
<feature type="domain" description="ABC transporter" evidence="17">
    <location>
        <begin position="678"/>
        <end position="1004"/>
    </location>
</feature>
<dbReference type="SMART" id="SM01349">
    <property type="entry name" value="TOG"/>
    <property type="match status" value="1"/>
</dbReference>
<evidence type="ECO:0000256" key="10">
    <source>
        <dbReference type="ARBA" id="ARBA00022884"/>
    </source>
</evidence>
<comment type="caution">
    <text evidence="18">The sequence shown here is derived from an EMBL/GenBank/DDBJ whole genome shotgun (WGS) entry which is preliminary data.</text>
</comment>
<dbReference type="GO" id="GO:0005524">
    <property type="term" value="F:ATP binding"/>
    <property type="evidence" value="ECO:0007669"/>
    <property type="project" value="UniProtKB-KW"/>
</dbReference>
<comment type="subcellular location">
    <subcellularLocation>
        <location evidence="1">Cytoplasm</location>
    </subcellularLocation>
</comment>
<dbReference type="SUPFAM" id="SSF52540">
    <property type="entry name" value="P-loop containing nucleoside triphosphate hydrolases"/>
    <property type="match status" value="2"/>
</dbReference>
<dbReference type="SMART" id="SM00382">
    <property type="entry name" value="AAA"/>
    <property type="match status" value="2"/>
</dbReference>
<dbReference type="UniPathway" id="UPA00345"/>
<dbReference type="Gene3D" id="2.40.50.990">
    <property type="match status" value="1"/>
</dbReference>
<evidence type="ECO:0000256" key="7">
    <source>
        <dbReference type="ARBA" id="ARBA00022768"/>
    </source>
</evidence>
<dbReference type="FunFam" id="3.40.50.300:FF:000193">
    <property type="entry name" value="Probable Elongation factor 3"/>
    <property type="match status" value="1"/>
</dbReference>
<comment type="similarity">
    <text evidence="3">Belongs to the ABC transporter superfamily. ABCF family. EF3 subfamily.</text>
</comment>
<keyword evidence="9" id="KW-0067">ATP-binding</keyword>
<dbReference type="InterPro" id="IPR011989">
    <property type="entry name" value="ARM-like"/>
</dbReference>
<dbReference type="GO" id="GO:0016887">
    <property type="term" value="F:ATP hydrolysis activity"/>
    <property type="evidence" value="ECO:0007669"/>
    <property type="project" value="InterPro"/>
</dbReference>
<dbReference type="AlphaFoldDB" id="A0A8K0T1B0"/>
<evidence type="ECO:0000259" key="17">
    <source>
        <dbReference type="PROSITE" id="PS50893"/>
    </source>
</evidence>
<feature type="repeat" description="HEAT" evidence="15">
    <location>
        <begin position="176"/>
        <end position="214"/>
    </location>
</feature>
<evidence type="ECO:0000313" key="18">
    <source>
        <dbReference type="EMBL" id="KAH7322903.1"/>
    </source>
</evidence>
<evidence type="ECO:0000256" key="13">
    <source>
        <dbReference type="ARBA" id="ARBA00050030"/>
    </source>
</evidence>
<dbReference type="InterPro" id="IPR034085">
    <property type="entry name" value="TOG"/>
</dbReference>
<reference evidence="18" key="1">
    <citation type="journal article" date="2021" name="Nat. Commun.">
        <title>Genetic determinants of endophytism in the Arabidopsis root mycobiome.</title>
        <authorList>
            <person name="Mesny F."/>
            <person name="Miyauchi S."/>
            <person name="Thiergart T."/>
            <person name="Pickel B."/>
            <person name="Atanasova L."/>
            <person name="Karlsson M."/>
            <person name="Huettel B."/>
            <person name="Barry K.W."/>
            <person name="Haridas S."/>
            <person name="Chen C."/>
            <person name="Bauer D."/>
            <person name="Andreopoulos W."/>
            <person name="Pangilinan J."/>
            <person name="LaButti K."/>
            <person name="Riley R."/>
            <person name="Lipzen A."/>
            <person name="Clum A."/>
            <person name="Drula E."/>
            <person name="Henrissat B."/>
            <person name="Kohler A."/>
            <person name="Grigoriev I.V."/>
            <person name="Martin F.M."/>
            <person name="Hacquard S."/>
        </authorList>
    </citation>
    <scope>NUCLEOTIDE SEQUENCE</scope>
    <source>
        <strain evidence="18">MPI-CAGE-CH-0235</strain>
    </source>
</reference>
<evidence type="ECO:0000256" key="4">
    <source>
        <dbReference type="ARBA" id="ARBA00022490"/>
    </source>
</evidence>
<dbReference type="Gene3D" id="3.40.50.300">
    <property type="entry name" value="P-loop containing nucleotide triphosphate hydrolases"/>
    <property type="match status" value="2"/>
</dbReference>
<evidence type="ECO:0000256" key="16">
    <source>
        <dbReference type="SAM" id="MobiDB-lite"/>
    </source>
</evidence>
<dbReference type="Pfam" id="PF17947">
    <property type="entry name" value="4HB"/>
    <property type="match status" value="1"/>
</dbReference>
<dbReference type="InterPro" id="IPR021133">
    <property type="entry name" value="HEAT_type_2"/>
</dbReference>
<dbReference type="Pfam" id="PF24984">
    <property type="entry name" value="HEAT_EF3_GNC1"/>
    <property type="match status" value="1"/>
</dbReference>
<evidence type="ECO:0000256" key="8">
    <source>
        <dbReference type="ARBA" id="ARBA00022801"/>
    </source>
</evidence>
<feature type="repeat" description="HEAT" evidence="15">
    <location>
        <begin position="96"/>
        <end position="133"/>
    </location>
</feature>
<dbReference type="InterPro" id="IPR015688">
    <property type="entry name" value="eEF3_ABC2_chromodomain-like"/>
</dbReference>
<keyword evidence="6" id="KW-0547">Nucleotide-binding</keyword>
<keyword evidence="7" id="KW-0251">Elongation factor</keyword>
<dbReference type="InterPro" id="IPR027417">
    <property type="entry name" value="P-loop_NTPase"/>
</dbReference>
<dbReference type="PROSITE" id="PS50077">
    <property type="entry name" value="HEAT_REPEAT"/>
    <property type="match status" value="2"/>
</dbReference>
<dbReference type="PROSITE" id="PS00211">
    <property type="entry name" value="ABC_TRANSPORTER_1"/>
    <property type="match status" value="1"/>
</dbReference>
<dbReference type="FunFam" id="2.40.50.990:FF:000001">
    <property type="entry name" value="Elongation factor 3"/>
    <property type="match status" value="1"/>
</dbReference>
<dbReference type="FunFam" id="1.25.10.10:FF:000076">
    <property type="entry name" value="Elongation factor 3"/>
    <property type="match status" value="1"/>
</dbReference>
<dbReference type="SUPFAM" id="SSF48371">
    <property type="entry name" value="ARM repeat"/>
    <property type="match status" value="1"/>
</dbReference>
<comment type="pathway">
    <text evidence="2">Protein biosynthesis; polypeptide chain elongation.</text>
</comment>